<sequence length="67" mass="7371">MIAFFTDFIIVATLIIGITALIGVITNSIGEKLFGGKEKMKFVNKSLDVQSGWNQVGGKGIYKKRTY</sequence>
<reference evidence="8 19" key="9">
    <citation type="submission" date="2017-01" db="EMBL/GenBank/DDBJ databases">
        <title>Bacillus cereus isolates.</title>
        <authorList>
            <person name="Beno S.M."/>
        </authorList>
    </citation>
    <scope>NUCLEOTIDE SEQUENCE [LARGE SCALE GENOMIC DNA]</scope>
    <source>
        <strain evidence="8 19">FSL W7-1108</strain>
    </source>
</reference>
<protein>
    <recommendedName>
        <fullName evidence="27">Group-specific protein</fullName>
    </recommendedName>
</protein>
<dbReference type="EMBL" id="ACMP01000042">
    <property type="protein sequence ID" value="EEL72025.1"/>
    <property type="molecule type" value="Genomic_DNA"/>
</dbReference>
<evidence type="ECO:0008006" key="27">
    <source>
        <dbReference type="Google" id="ProtNLM"/>
    </source>
</evidence>
<reference evidence="5" key="4">
    <citation type="submission" date="2016-01" db="EMBL/GenBank/DDBJ databases">
        <authorList>
            <person name="Van Zyl L.J."/>
            <person name="Matobola R."/>
            <person name="Klein T."/>
            <person name="Biteghe F.A."/>
            <person name="Kirby B."/>
            <person name="Trindade M.I."/>
        </authorList>
    </citation>
    <scope>NUCLEOTIDE SEQUENCE</scope>
    <source>
        <strain evidence="5">PE8-15</strain>
    </source>
</reference>
<evidence type="ECO:0000313" key="10">
    <source>
        <dbReference type="EMBL" id="QQA17119.1"/>
    </source>
</evidence>
<dbReference type="EMBL" id="FMAK01000024">
    <property type="protein sequence ID" value="SCB66995.1"/>
    <property type="molecule type" value="Genomic_DNA"/>
</dbReference>
<evidence type="ECO:0000313" key="23">
    <source>
        <dbReference type="Proteomes" id="UP000256530"/>
    </source>
</evidence>
<evidence type="ECO:0000313" key="14">
    <source>
        <dbReference type="EMBL" id="VXC21497.1"/>
    </source>
</evidence>
<reference evidence="10 26" key="14">
    <citation type="submission" date="2020-12" db="EMBL/GenBank/DDBJ databases">
        <title>FDA dAtabase for Regulatory Grade micrObial Sequences (FDA-ARGOS): Supporting development and validation of Infectious Disease Dx tests.</title>
        <authorList>
            <person name="Nelson B."/>
            <person name="Plummer A."/>
            <person name="Tallon L."/>
            <person name="Sadzewicz L."/>
            <person name="Zhao X."/>
            <person name="Boylan J."/>
            <person name="Ott S."/>
            <person name="Bowen H."/>
            <person name="Vavikolanu K."/>
            <person name="Mehta A."/>
            <person name="Aluvathingal J."/>
            <person name="Nadendla S."/>
            <person name="Myers T."/>
            <person name="Yan Y."/>
            <person name="Sichtig H."/>
        </authorList>
    </citation>
    <scope>NUCLEOTIDE SEQUENCE [LARGE SCALE GENOMIC DNA]</scope>
    <source>
        <strain evidence="10 26">FDAARGOS_924</strain>
    </source>
</reference>
<reference evidence="4 15" key="2">
    <citation type="submission" date="2012-04" db="EMBL/GenBank/DDBJ databases">
        <title>The Genome Sequence of Bacillus cereus VD078.</title>
        <authorList>
            <consortium name="The Broad Institute Genome Sequencing Platform"/>
            <consortium name="The Broad Institute Genome Sequencing Center for Infectious Disease"/>
            <person name="Feldgarden M."/>
            <person name="Van der Auwera G.A."/>
            <person name="Mahillon J."/>
            <person name="Duprez V."/>
            <person name="Timmery S."/>
            <person name="Mattelet C."/>
            <person name="Dierick K."/>
            <person name="Sun M."/>
            <person name="Yu Z."/>
            <person name="Zhu L."/>
            <person name="Hu X."/>
            <person name="Shank E.B."/>
            <person name="Swiecicka I."/>
            <person name="Hansen B.M."/>
            <person name="Andrup L."/>
            <person name="Young S.K."/>
            <person name="Zeng Q."/>
            <person name="Gargeya S."/>
            <person name="Fitzgerald M."/>
            <person name="Haas B."/>
            <person name="Abouelleil A."/>
            <person name="Alvarado L."/>
            <person name="Arachchi H.M."/>
            <person name="Berlin A."/>
            <person name="Chapman S.B."/>
            <person name="Goldberg J."/>
            <person name="Griggs A."/>
            <person name="Gujja S."/>
            <person name="Hansen M."/>
            <person name="Howarth C."/>
            <person name="Imamovic A."/>
            <person name="Larimer J."/>
            <person name="McCowen C."/>
            <person name="Montmayeur A."/>
            <person name="Murphy C."/>
            <person name="Neiman D."/>
            <person name="Pearson M."/>
            <person name="Priest M."/>
            <person name="Roberts A."/>
            <person name="Saif S."/>
            <person name="Shea T."/>
            <person name="Sisk P."/>
            <person name="Sykes S."/>
            <person name="Wortman J."/>
            <person name="Nusbaum C."/>
            <person name="Birren B."/>
        </authorList>
    </citation>
    <scope>NUCLEOTIDE SEQUENCE [LARGE SCALE GENOMIC DNA]</scope>
    <source>
        <strain evidence="4 15">VD078</strain>
    </source>
</reference>
<dbReference type="EMBL" id="SZOD01001365">
    <property type="protein sequence ID" value="TKI78045.1"/>
    <property type="molecule type" value="Genomic_DNA"/>
</dbReference>
<evidence type="ECO:0000313" key="20">
    <source>
        <dbReference type="Proteomes" id="UP000192932"/>
    </source>
</evidence>
<evidence type="ECO:0000313" key="22">
    <source>
        <dbReference type="Proteomes" id="UP000195696"/>
    </source>
</evidence>
<evidence type="ECO:0000313" key="5">
    <source>
        <dbReference type="EMBL" id="KWU66354.1"/>
    </source>
</evidence>
<dbReference type="EMBL" id="CP065877">
    <property type="protein sequence ID" value="QQA17119.1"/>
    <property type="molecule type" value="Genomic_DNA"/>
</dbReference>
<proteinExistence type="predicted"/>
<name>A0A084J4T1_BACMY</name>
<accession>J8F1P2</accession>
<accession>A0A084J4T1</accession>
<dbReference type="Proteomes" id="UP000437562">
    <property type="component" value="Unassembled WGS sequence"/>
</dbReference>
<evidence type="ECO:0000313" key="8">
    <source>
        <dbReference type="EMBL" id="OOR07706.1"/>
    </source>
</evidence>
<dbReference type="PATRIC" id="fig|1405.14.peg.2259"/>
<dbReference type="Proteomes" id="UP000192932">
    <property type="component" value="Chromosome"/>
</dbReference>
<dbReference type="Proteomes" id="UP000256530">
    <property type="component" value="Unassembled WGS sequence"/>
</dbReference>
<dbReference type="EMBL" id="LRPH01000030">
    <property type="protein sequence ID" value="KWU66354.1"/>
    <property type="molecule type" value="Genomic_DNA"/>
</dbReference>
<evidence type="ECO:0000313" key="9">
    <source>
        <dbReference type="EMBL" id="OSX91640.1"/>
    </source>
</evidence>
<evidence type="ECO:0000256" key="1">
    <source>
        <dbReference type="SAM" id="Phobius"/>
    </source>
</evidence>
<dbReference type="EMBL" id="QTTY01000008">
    <property type="protein sequence ID" value="REF38471.1"/>
    <property type="molecule type" value="Genomic_DNA"/>
</dbReference>
<dbReference type="PATRIC" id="fig|86662.17.peg.3836"/>
<dbReference type="Proteomes" id="UP000065797">
    <property type="component" value="Unassembled WGS sequence"/>
</dbReference>
<reference evidence="11 23" key="11">
    <citation type="submission" date="2018-08" db="EMBL/GenBank/DDBJ databases">
        <title>Freshwater and sediment microbial communities from various areas in North America, analyzing microbe dynamics in response to fracking.</title>
        <authorList>
            <person name="Lamendella R."/>
        </authorList>
    </citation>
    <scope>NUCLEOTIDE SEQUENCE [LARGE SCALE GENOMIC DNA]</scope>
    <source>
        <strain evidence="11 23">DB-1</strain>
    </source>
</reference>
<evidence type="ECO:0000313" key="18">
    <source>
        <dbReference type="Proteomes" id="UP000175835"/>
    </source>
</evidence>
<evidence type="ECO:0000313" key="16">
    <source>
        <dbReference type="Proteomes" id="UP000065797"/>
    </source>
</evidence>
<evidence type="ECO:0000313" key="15">
    <source>
        <dbReference type="Proteomes" id="UP000006976"/>
    </source>
</evidence>
<evidence type="ECO:0000313" key="25">
    <source>
        <dbReference type="Proteomes" id="UP000437562"/>
    </source>
</evidence>
<accession>A0A653WTG0</accession>
<evidence type="ECO:0000313" key="3">
    <source>
        <dbReference type="EMBL" id="EEL72025.1"/>
    </source>
</evidence>
<dbReference type="EMBL" id="MUAI01000002">
    <property type="protein sequence ID" value="OOR07706.1"/>
    <property type="molecule type" value="Genomic_DNA"/>
</dbReference>
<evidence type="ECO:0000313" key="19">
    <source>
        <dbReference type="Proteomes" id="UP000190696"/>
    </source>
</evidence>
<evidence type="ECO:0000313" key="12">
    <source>
        <dbReference type="EMBL" id="SCB66995.1"/>
    </source>
</evidence>
<accession>C2XQT3</accession>
<evidence type="ECO:0000313" key="24">
    <source>
        <dbReference type="Proteomes" id="UP000305524"/>
    </source>
</evidence>
<evidence type="ECO:0000313" key="21">
    <source>
        <dbReference type="Proteomes" id="UP000194131"/>
    </source>
</evidence>
<reference evidence="3" key="1">
    <citation type="journal article" date="2012" name="Genome Res.">
        <title>Genomic characterization of the Bacillus cereus sensu lato species: Backdrop to the evolution of Bacillus anthracis.</title>
        <authorList>
            <person name="Zwick M.E."/>
            <person name="Joseph S.J."/>
            <person name="Didelot X."/>
            <person name="Chen P.E."/>
            <person name="Bishop-Lilly K.A."/>
            <person name="Stewart A.C."/>
            <person name="Willner K."/>
            <person name="Nolan N."/>
            <person name="Lentz S."/>
            <person name="Thomason M.K."/>
            <person name="Sozhamannan S."/>
            <person name="Mateczun A.J."/>
            <person name="Du L."/>
            <person name="Read T.D."/>
        </authorList>
    </citation>
    <scope>NUCLEOTIDE SEQUENCE [LARGE SCALE GENOMIC DNA]</scope>
    <source>
        <strain evidence="3">AH603</strain>
    </source>
</reference>
<evidence type="ECO:0000313" key="2">
    <source>
        <dbReference type="EMBL" id="ARJ20915.1"/>
    </source>
</evidence>
<dbReference type="Proteomes" id="UP000175706">
    <property type="component" value="Unassembled WGS sequence"/>
</dbReference>
<reference evidence="13 24" key="12">
    <citation type="journal article" date="2019" name="Environ. Microbiol.">
        <title>An active ?-lactamase is a part of an orchestrated cell wall stress resistance network of Bacillus subtilis and related rhizosphere species.</title>
        <authorList>
            <person name="Bucher T."/>
            <person name="Keren-Paz A."/>
            <person name="Hausser J."/>
            <person name="Olender T."/>
            <person name="Cytryn E."/>
            <person name="Kolodkin-Gal I."/>
        </authorList>
    </citation>
    <scope>NUCLEOTIDE SEQUENCE [LARGE SCALE GENOMIC DNA]</scope>
    <source>
        <strain evidence="13 24">I186</strain>
    </source>
</reference>
<reference evidence="9 21" key="8">
    <citation type="submission" date="2016-12" db="EMBL/GenBank/DDBJ databases">
        <title>Genome Sequences of Twelve Sporeforming Bacillus Species Isolated from Foods.</title>
        <authorList>
            <person name="De Jong A."/>
            <person name="Holsappel S."/>
            <person name="Kuipers O.P."/>
        </authorList>
    </citation>
    <scope>NUCLEOTIDE SEQUENCE [LARGE SCALE GENOMIC DNA]</scope>
    <source>
        <strain evidence="9 21">S3E15</strain>
    </source>
</reference>
<evidence type="ECO:0000313" key="13">
    <source>
        <dbReference type="EMBL" id="TKI78045.1"/>
    </source>
</evidence>
<dbReference type="Proteomes" id="UP000190696">
    <property type="component" value="Unassembled WGS sequence"/>
</dbReference>
<dbReference type="OMA" id="SMSEHIQ"/>
<reference evidence="2 20" key="10">
    <citation type="submission" date="2017-04" db="EMBL/GenBank/DDBJ databases">
        <title>The Characteristic of a Fine Plant Growth-Promoting Rhizobacteria Bacillus mycoides Gnyt1 and its Whole Genome Sequencing Analysis.</title>
        <authorList>
            <person name="Li J.H."/>
            <person name="Yao T."/>
        </authorList>
    </citation>
    <scope>NUCLEOTIDE SEQUENCE [LARGE SCALE GENOMIC DNA]</scope>
    <source>
        <strain evidence="2 20">Gnyt1</strain>
    </source>
</reference>
<dbReference type="Proteomes" id="UP000195696">
    <property type="component" value="Unassembled WGS sequence"/>
</dbReference>
<keyword evidence="26" id="KW-1185">Reference proteome</keyword>
<accession>A0A0B5SAC4</accession>
<dbReference type="Proteomes" id="UP000194131">
    <property type="component" value="Unassembled WGS sequence"/>
</dbReference>
<dbReference type="Proteomes" id="UP000001753">
    <property type="component" value="Chromosome"/>
</dbReference>
<reference evidence="17 18" key="5">
    <citation type="submission" date="2016-05" db="EMBL/GenBank/DDBJ databases">
        <title>Bacillus thuringiensis and Bacillus weihenstephanensis as novel biocontrol agents of wilt causing Verticillium species.</title>
        <authorList>
            <person name="Hollensteiner J."/>
            <person name="Wemheuer F."/>
            <person name="Harting R."/>
            <person name="Kolarzyk A."/>
            <person name="Diaz-Valerio S."/>
            <person name="Poehlein A."/>
            <person name="Brzuszkiewicz E."/>
            <person name="Nesemann K."/>
            <person name="Braus-Stromeyer S."/>
            <person name="Braus G."/>
            <person name="Daniel R."/>
            <person name="Liesegang H."/>
        </authorList>
    </citation>
    <scope>NUCLEOTIDE SEQUENCE [LARGE SCALE GENOMIC DNA]</scope>
    <source>
        <strain evidence="7 18">GOE11</strain>
        <strain evidence="6 17">GOE8</strain>
    </source>
</reference>
<keyword evidence="1" id="KW-0472">Membrane</keyword>
<dbReference type="Proteomes" id="UP000596196">
    <property type="component" value="Chromosome"/>
</dbReference>
<dbReference type="GeneID" id="92883217"/>
<dbReference type="RefSeq" id="WP_000559981.1">
    <property type="nucleotide sequence ID" value="NZ_CAKJWQ010000013.1"/>
</dbReference>
<reference evidence="16" key="3">
    <citation type="submission" date="2016-01" db="EMBL/GenBank/DDBJ databases">
        <authorList>
            <person name="McClelland M."/>
            <person name="Jain A."/>
            <person name="Saraogi P."/>
            <person name="Mendelson R."/>
            <person name="Westerman R."/>
            <person name="SanMiguel P."/>
            <person name="Csonka L."/>
        </authorList>
    </citation>
    <scope>NUCLEOTIDE SEQUENCE [LARGE SCALE GENOMIC DNA]</scope>
    <source>
        <strain evidence="16">PE8-15</strain>
    </source>
</reference>
<evidence type="ECO:0000313" key="26">
    <source>
        <dbReference type="Proteomes" id="UP000596196"/>
    </source>
</evidence>
<keyword evidence="1" id="KW-1133">Transmembrane helix</keyword>
<dbReference type="KEGG" id="bmyo:BG05_4707"/>
<dbReference type="EMBL" id="LXLT01000018">
    <property type="protein sequence ID" value="OFD82615.1"/>
    <property type="molecule type" value="Genomic_DNA"/>
</dbReference>
<dbReference type="EMBL" id="CP020743">
    <property type="protein sequence ID" value="ARJ20915.1"/>
    <property type="molecule type" value="Genomic_DNA"/>
</dbReference>
<dbReference type="Proteomes" id="UP000175835">
    <property type="component" value="Unassembled WGS sequence"/>
</dbReference>
<evidence type="ECO:0000313" key="11">
    <source>
        <dbReference type="EMBL" id="REF38471.1"/>
    </source>
</evidence>
<feature type="transmembrane region" description="Helical" evidence="1">
    <location>
        <begin position="6"/>
        <end position="30"/>
    </location>
</feature>
<evidence type="ECO:0000313" key="6">
    <source>
        <dbReference type="EMBL" id="OFD82615.1"/>
    </source>
</evidence>
<evidence type="ECO:0000313" key="4">
    <source>
        <dbReference type="EMBL" id="EJR37304.1"/>
    </source>
</evidence>
<dbReference type="AlphaFoldDB" id="A0A084J4T1"/>
<reference evidence="22" key="7">
    <citation type="submission" date="2016-08" db="EMBL/GenBank/DDBJ databases">
        <authorList>
            <person name="Seilhamer J.J."/>
        </authorList>
    </citation>
    <scope>NUCLEOTIDE SEQUENCE [LARGE SCALE GENOMIC DNA]</scope>
    <source>
        <strain evidence="22">SDA_GO95</strain>
    </source>
</reference>
<gene>
    <name evidence="5" type="ORF">AWW70_07640</name>
    <name evidence="2" type="ORF">B7492_06580</name>
    <name evidence="14" type="ORF">BACI71_30253</name>
    <name evidence="3" type="ORF">bcere0026_10410</name>
    <name evidence="8" type="ORF">BW900_04135</name>
    <name evidence="12" type="ORF">BWGO95_01116</name>
    <name evidence="7" type="ORF">BWGOE11_12980</name>
    <name evidence="6" type="ORF">BWGOE8_12000</name>
    <name evidence="11" type="ORF">DET55_10894</name>
    <name evidence="13" type="ORF">FC701_34570</name>
    <name evidence="10" type="ORF">I6G81_06550</name>
    <name evidence="4" type="ORF">III_04173</name>
    <name evidence="9" type="ORF">S3E15_00831</name>
</gene>
<dbReference type="Proteomes" id="UP000006976">
    <property type="component" value="Unassembled WGS sequence"/>
</dbReference>
<accession>C2PSS8</accession>
<dbReference type="EMBL" id="LXLX01000021">
    <property type="protein sequence ID" value="OFD97933.1"/>
    <property type="molecule type" value="Genomic_DNA"/>
</dbReference>
<evidence type="ECO:0000313" key="17">
    <source>
        <dbReference type="Proteomes" id="UP000175706"/>
    </source>
</evidence>
<organism evidence="3">
    <name type="scientific">Bacillus mycoides</name>
    <dbReference type="NCBI Taxonomy" id="1405"/>
    <lineage>
        <taxon>Bacteria</taxon>
        <taxon>Bacillati</taxon>
        <taxon>Bacillota</taxon>
        <taxon>Bacilli</taxon>
        <taxon>Bacillales</taxon>
        <taxon>Bacillaceae</taxon>
        <taxon>Bacillus</taxon>
        <taxon>Bacillus cereus group</taxon>
    </lineage>
</organism>
<dbReference type="EMBL" id="AHEV01000023">
    <property type="protein sequence ID" value="EJR37304.1"/>
    <property type="molecule type" value="Genomic_DNA"/>
</dbReference>
<reference evidence="14 25" key="13">
    <citation type="submission" date="2019-10" db="EMBL/GenBank/DDBJ databases">
        <authorList>
            <person name="Karimi E."/>
        </authorList>
    </citation>
    <scope>NUCLEOTIDE SEQUENCE [LARGE SCALE GENOMIC DNA]</scope>
    <source>
        <strain evidence="14">Bacillus sp. 71</strain>
    </source>
</reference>
<dbReference type="Proteomes" id="UP000305524">
    <property type="component" value="Unassembled WGS sequence"/>
</dbReference>
<dbReference type="HOGENOM" id="CLU_197308_0_0_9"/>
<dbReference type="EMBL" id="CABWMC010000023">
    <property type="protein sequence ID" value="VXC21497.1"/>
    <property type="molecule type" value="Genomic_DNA"/>
</dbReference>
<reference evidence="12" key="6">
    <citation type="submission" date="2016-08" db="EMBL/GenBank/DDBJ databases">
        <authorList>
            <person name="Loux V."/>
            <person name="Rue O."/>
        </authorList>
    </citation>
    <scope>NUCLEOTIDE SEQUENCE</scope>
    <source>
        <strain evidence="12">SDA_GO95</strain>
    </source>
</reference>
<keyword evidence="1" id="KW-0812">Transmembrane</keyword>
<dbReference type="EMBL" id="MRWU01000010">
    <property type="protein sequence ID" value="OSX91640.1"/>
    <property type="molecule type" value="Genomic_DNA"/>
</dbReference>
<dbReference type="KEGG" id="bww:bwei_3814"/>
<evidence type="ECO:0000313" key="7">
    <source>
        <dbReference type="EMBL" id="OFD97933.1"/>
    </source>
</evidence>